<evidence type="ECO:0000313" key="2">
    <source>
        <dbReference type="Proteomes" id="UP001265746"/>
    </source>
</evidence>
<evidence type="ECO:0000313" key="1">
    <source>
        <dbReference type="EMBL" id="KAK2610407.1"/>
    </source>
</evidence>
<sequence>MLSQSDEICIEEVLKLAGVDRTPEPPRLVAAQESRELAGSPVEPGARGLLGGGAPYVGNITEGSPAGVDADKLAAPVSGDTMEDSVAGSDDVPIGLIEPPPTDILVLGREVSLRARLDVSAEVLVIPPVVLAGLETDETVVLLLTSVLSEFNTSEELTT</sequence>
<keyword evidence="2" id="KW-1185">Reference proteome</keyword>
<accession>A0AAD9SM85</accession>
<dbReference type="AlphaFoldDB" id="A0AAD9SM85"/>
<proteinExistence type="predicted"/>
<dbReference type="Proteomes" id="UP001265746">
    <property type="component" value="Unassembled WGS sequence"/>
</dbReference>
<gene>
    <name evidence="1" type="ORF">N8I77_003839</name>
</gene>
<protein>
    <submittedName>
        <fullName evidence="1">Uncharacterized protein</fullName>
    </submittedName>
</protein>
<name>A0AAD9SM85_PHOAM</name>
<organism evidence="1 2">
    <name type="scientific">Phomopsis amygdali</name>
    <name type="common">Fusicoccum amygdali</name>
    <dbReference type="NCBI Taxonomy" id="1214568"/>
    <lineage>
        <taxon>Eukaryota</taxon>
        <taxon>Fungi</taxon>
        <taxon>Dikarya</taxon>
        <taxon>Ascomycota</taxon>
        <taxon>Pezizomycotina</taxon>
        <taxon>Sordariomycetes</taxon>
        <taxon>Sordariomycetidae</taxon>
        <taxon>Diaporthales</taxon>
        <taxon>Diaporthaceae</taxon>
        <taxon>Diaporthe</taxon>
    </lineage>
</organism>
<comment type="caution">
    <text evidence="1">The sequence shown here is derived from an EMBL/GenBank/DDBJ whole genome shotgun (WGS) entry which is preliminary data.</text>
</comment>
<dbReference type="EMBL" id="JAUJFL010000002">
    <property type="protein sequence ID" value="KAK2610407.1"/>
    <property type="molecule type" value="Genomic_DNA"/>
</dbReference>
<reference evidence="1" key="1">
    <citation type="submission" date="2023-06" db="EMBL/GenBank/DDBJ databases">
        <authorList>
            <person name="Noh H."/>
        </authorList>
    </citation>
    <scope>NUCLEOTIDE SEQUENCE</scope>
    <source>
        <strain evidence="1">DUCC20226</strain>
    </source>
</reference>